<sequence>MKKVAIVLCLSLIAALFVVGKGQLTGQYSISACNPDELPIYLIGPGYLQPTPSTPSNDYCDVAEREHIPFGVLKTVVKSAIGLYQQTQGSY</sequence>
<name>A0A1H3Z0Z9_9BACT</name>
<dbReference type="RefSeq" id="WP_089759391.1">
    <property type="nucleotide sequence ID" value="NZ_BKAT01000003.1"/>
</dbReference>
<keyword evidence="1" id="KW-0732">Signal</keyword>
<protein>
    <submittedName>
        <fullName evidence="2">Uncharacterized protein</fullName>
    </submittedName>
</protein>
<dbReference type="EMBL" id="FNRL01000003">
    <property type="protein sequence ID" value="SEA16992.1"/>
    <property type="molecule type" value="Genomic_DNA"/>
</dbReference>
<evidence type="ECO:0000313" key="3">
    <source>
        <dbReference type="Proteomes" id="UP000199656"/>
    </source>
</evidence>
<dbReference type="STRING" id="408074.SAMN05660909_01058"/>
<accession>A0A1H3Z0Z9</accession>
<organism evidence="2 3">
    <name type="scientific">Chitinophaga terrae</name>
    <name type="common">ex Kim and Jung 2007</name>
    <dbReference type="NCBI Taxonomy" id="408074"/>
    <lineage>
        <taxon>Bacteria</taxon>
        <taxon>Pseudomonadati</taxon>
        <taxon>Bacteroidota</taxon>
        <taxon>Chitinophagia</taxon>
        <taxon>Chitinophagales</taxon>
        <taxon>Chitinophagaceae</taxon>
        <taxon>Chitinophaga</taxon>
    </lineage>
</organism>
<dbReference type="Proteomes" id="UP000199656">
    <property type="component" value="Unassembled WGS sequence"/>
</dbReference>
<feature type="chain" id="PRO_5011564388" evidence="1">
    <location>
        <begin position="21"/>
        <end position="91"/>
    </location>
</feature>
<feature type="signal peptide" evidence="1">
    <location>
        <begin position="1"/>
        <end position="20"/>
    </location>
</feature>
<dbReference type="AlphaFoldDB" id="A0A1H3Z0Z9"/>
<keyword evidence="3" id="KW-1185">Reference proteome</keyword>
<gene>
    <name evidence="2" type="ORF">SAMN05660909_01058</name>
</gene>
<dbReference type="OrthoDB" id="678652at2"/>
<evidence type="ECO:0000256" key="1">
    <source>
        <dbReference type="SAM" id="SignalP"/>
    </source>
</evidence>
<evidence type="ECO:0000313" key="2">
    <source>
        <dbReference type="EMBL" id="SEA16992.1"/>
    </source>
</evidence>
<proteinExistence type="predicted"/>
<dbReference type="PROSITE" id="PS51257">
    <property type="entry name" value="PROKAR_LIPOPROTEIN"/>
    <property type="match status" value="1"/>
</dbReference>
<reference evidence="3" key="1">
    <citation type="submission" date="2016-10" db="EMBL/GenBank/DDBJ databases">
        <authorList>
            <person name="Varghese N."/>
            <person name="Submissions S."/>
        </authorList>
    </citation>
    <scope>NUCLEOTIDE SEQUENCE [LARGE SCALE GENOMIC DNA]</scope>
    <source>
        <strain evidence="3">DSM 23920</strain>
    </source>
</reference>